<evidence type="ECO:0000313" key="1">
    <source>
        <dbReference type="EMBL" id="AJR18500.1"/>
    </source>
</evidence>
<gene>
    <name evidence="1" type="ORF">KR76_16150</name>
</gene>
<dbReference type="Proteomes" id="UP000030300">
    <property type="component" value="Chromosome"/>
</dbReference>
<dbReference type="KEGG" id="psim:KR76_16150"/>
<protein>
    <submittedName>
        <fullName evidence="1">Membrane protein</fullName>
    </submittedName>
</protein>
<name>A0A0C5XB68_NOCSI</name>
<sequence>MNLTHAPLRAATGAFILNSGLTKLGADAATAQQLHGFASTAYPQFKNMDAAQFTKMLAIGELALGSALLTPKVPSAVAGAALTAFGVGLVGLYARVPGLRQPGSIRPTEAGVPIAKDVWLVGAGATLGLQGFFNGARRAGKKAASKVGAAAESAHDALPF</sequence>
<dbReference type="OrthoDB" id="3267263at2"/>
<dbReference type="HOGENOM" id="CLU_119494_0_0_11"/>
<dbReference type="GeneID" id="96610366"/>
<keyword evidence="2" id="KW-1185">Reference proteome</keyword>
<dbReference type="EMBL" id="CP009896">
    <property type="protein sequence ID" value="AJR18500.1"/>
    <property type="molecule type" value="Genomic_DNA"/>
</dbReference>
<proteinExistence type="predicted"/>
<dbReference type="STRING" id="2045.KR76_16150"/>
<organism evidence="1 2">
    <name type="scientific">Nocardioides simplex</name>
    <name type="common">Arthrobacter simplex</name>
    <dbReference type="NCBI Taxonomy" id="2045"/>
    <lineage>
        <taxon>Bacteria</taxon>
        <taxon>Bacillati</taxon>
        <taxon>Actinomycetota</taxon>
        <taxon>Actinomycetes</taxon>
        <taxon>Propionibacteriales</taxon>
        <taxon>Nocardioidaceae</taxon>
        <taxon>Pimelobacter</taxon>
    </lineage>
</organism>
<dbReference type="AlphaFoldDB" id="A0A0C5XB68"/>
<accession>A0A0C5XB68</accession>
<evidence type="ECO:0000313" key="2">
    <source>
        <dbReference type="Proteomes" id="UP000030300"/>
    </source>
</evidence>
<dbReference type="RefSeq" id="WP_082003690.1">
    <property type="nucleotide sequence ID" value="NZ_BJMC01000026.1"/>
</dbReference>
<reference evidence="1 2" key="1">
    <citation type="journal article" date="2015" name="Genome Announc.">
        <title>Complete Genome Sequence of Steroid-Transforming Nocardioides simplex VKM Ac-2033D.</title>
        <authorList>
            <person name="Shtratnikova V.Y."/>
            <person name="Schelkunov M.I."/>
            <person name="Pekov Y.A."/>
            <person name="Fokina V.V."/>
            <person name="Logacheva M.D."/>
            <person name="Sokolov S.L."/>
            <person name="Bragin E.Y."/>
            <person name="Ashapkin V.V."/>
            <person name="Donova M.V."/>
        </authorList>
    </citation>
    <scope>NUCLEOTIDE SEQUENCE [LARGE SCALE GENOMIC DNA]</scope>
    <source>
        <strain evidence="1 2">VKM Ac-2033D</strain>
    </source>
</reference>